<reference evidence="3 4" key="1">
    <citation type="submission" date="2016-10" db="EMBL/GenBank/DDBJ databases">
        <authorList>
            <person name="de Groot N.N."/>
        </authorList>
    </citation>
    <scope>NUCLEOTIDE SEQUENCE [LARGE SCALE GENOMIC DNA]</scope>
    <source>
        <strain evidence="3 4">GAS232</strain>
    </source>
</reference>
<evidence type="ECO:0000259" key="2">
    <source>
        <dbReference type="Pfam" id="PF00534"/>
    </source>
</evidence>
<organism evidence="3 4">
    <name type="scientific">Terriglobus roseus</name>
    <dbReference type="NCBI Taxonomy" id="392734"/>
    <lineage>
        <taxon>Bacteria</taxon>
        <taxon>Pseudomonadati</taxon>
        <taxon>Acidobacteriota</taxon>
        <taxon>Terriglobia</taxon>
        <taxon>Terriglobales</taxon>
        <taxon>Acidobacteriaceae</taxon>
        <taxon>Terriglobus</taxon>
    </lineage>
</organism>
<keyword evidence="4" id="KW-1185">Reference proteome</keyword>
<dbReference type="PANTHER" id="PTHR46401:SF2">
    <property type="entry name" value="GLYCOSYLTRANSFERASE WBBK-RELATED"/>
    <property type="match status" value="1"/>
</dbReference>
<accession>A0A1G7J7I3</accession>
<keyword evidence="1 3" id="KW-0808">Transferase</keyword>
<dbReference type="PANTHER" id="PTHR46401">
    <property type="entry name" value="GLYCOSYLTRANSFERASE WBBK-RELATED"/>
    <property type="match status" value="1"/>
</dbReference>
<evidence type="ECO:0000313" key="4">
    <source>
        <dbReference type="Proteomes" id="UP000182427"/>
    </source>
</evidence>
<evidence type="ECO:0000313" key="3">
    <source>
        <dbReference type="EMBL" id="SDF20833.1"/>
    </source>
</evidence>
<gene>
    <name evidence="3" type="ORF">SAMN05444167_1714</name>
</gene>
<dbReference type="EMBL" id="LT629690">
    <property type="protein sequence ID" value="SDF20833.1"/>
    <property type="molecule type" value="Genomic_DNA"/>
</dbReference>
<name>A0A1G7J7I3_9BACT</name>
<evidence type="ECO:0000256" key="1">
    <source>
        <dbReference type="ARBA" id="ARBA00022679"/>
    </source>
</evidence>
<dbReference type="OrthoDB" id="433681at2"/>
<dbReference type="Pfam" id="PF00534">
    <property type="entry name" value="Glycos_transf_1"/>
    <property type="match status" value="1"/>
</dbReference>
<dbReference type="InterPro" id="IPR001296">
    <property type="entry name" value="Glyco_trans_1"/>
</dbReference>
<dbReference type="SUPFAM" id="SSF53756">
    <property type="entry name" value="UDP-Glycosyltransferase/glycogen phosphorylase"/>
    <property type="match status" value="1"/>
</dbReference>
<dbReference type="GO" id="GO:0016757">
    <property type="term" value="F:glycosyltransferase activity"/>
    <property type="evidence" value="ECO:0007669"/>
    <property type="project" value="InterPro"/>
</dbReference>
<feature type="domain" description="Glycosyl transferase family 1" evidence="2">
    <location>
        <begin position="190"/>
        <end position="337"/>
    </location>
</feature>
<dbReference type="Proteomes" id="UP000182427">
    <property type="component" value="Chromosome I"/>
</dbReference>
<dbReference type="RefSeq" id="WP_083344753.1">
    <property type="nucleotide sequence ID" value="NZ_LT629690.1"/>
</dbReference>
<dbReference type="CDD" id="cd03801">
    <property type="entry name" value="GT4_PimA-like"/>
    <property type="match status" value="1"/>
</dbReference>
<dbReference type="Gene3D" id="3.40.50.2000">
    <property type="entry name" value="Glycogen Phosphorylase B"/>
    <property type="match status" value="1"/>
</dbReference>
<proteinExistence type="predicted"/>
<sequence length="367" mass="40135">MTNMPPIEIFIAEVEAFGGAERADLALSRWLYDHGIANRILTYRDSVGLAKYASHPVDVITLNPAGGFRSKLAVLKQHFAGVSAQPRLIVSGYQPALHATLVGARGFHCLMHDTPALFSDAAHRSLKAKLRIKLQNFLTARGLRSGGTTIVTSEFLRSECRKDFGIEAQIARMGGLPSADGFHERAYSGTLNLLSVSRIENNKRVDWMLQSLAALEHETTPLSSRFDWQLRLAGKGSQIDALRSMAESLGIAQRVHFLGFVSDGELKQLIQESHLFLMPALQGFGIPAVEALQSGMPVLLHRESGVSDILLDTPWATVFEGGAKAMAPALLQAMTQAAEGHHLGHPLPPINTEEEWAERVAKLCHWV</sequence>
<dbReference type="GO" id="GO:0009103">
    <property type="term" value="P:lipopolysaccharide biosynthetic process"/>
    <property type="evidence" value="ECO:0007669"/>
    <property type="project" value="TreeGrafter"/>
</dbReference>
<dbReference type="AlphaFoldDB" id="A0A1G7J7I3"/>
<protein>
    <submittedName>
        <fullName evidence="3">Glycosyltransferase involved in cell wall bisynthesis</fullName>
    </submittedName>
</protein>